<reference evidence="2 3" key="1">
    <citation type="journal article" date="2021" name="bioRxiv">
        <title>Chromosome-scale and haplotype-resolved genome assembly of a tetraploid potato cultivar.</title>
        <authorList>
            <person name="Sun H."/>
            <person name="Jiao W.-B."/>
            <person name="Krause K."/>
            <person name="Campoy J.A."/>
            <person name="Goel M."/>
            <person name="Folz-Donahue K."/>
            <person name="Kukat C."/>
            <person name="Huettel B."/>
            <person name="Schneeberger K."/>
        </authorList>
    </citation>
    <scope>NUCLEOTIDE SEQUENCE [LARGE SCALE GENOMIC DNA]</scope>
    <source>
        <strain evidence="2">SolTubOtavaFocal</strain>
        <tissue evidence="2">Leaves</tissue>
    </source>
</reference>
<dbReference type="Pfam" id="PF03372">
    <property type="entry name" value="Exo_endo_phos"/>
    <property type="match status" value="1"/>
</dbReference>
<sequence length="178" mass="20601">MGLANARVNISSKIWVFWEDDWVEIDSSDTVQQLTIRFQLRGRDECFRVTVVYARCSALERLELWEDLENIANQSNSPWMVGGDFNTVVDESEKSGGLPVSQQETVDFAHCINAFSLNDLKFVGSYYTWWNERIENDCIFMRLDIVLTNNEFMQLLPNSDVHHLIRQGSDHAPFTCNL</sequence>
<evidence type="ECO:0000259" key="1">
    <source>
        <dbReference type="Pfam" id="PF03372"/>
    </source>
</evidence>
<dbReference type="Proteomes" id="UP000826656">
    <property type="component" value="Unassembled WGS sequence"/>
</dbReference>
<dbReference type="SUPFAM" id="SSF56219">
    <property type="entry name" value="DNase I-like"/>
    <property type="match status" value="1"/>
</dbReference>
<dbReference type="PANTHER" id="PTHR33710:SF79">
    <property type="entry name" value="OS06G0205337 PROTEIN"/>
    <property type="match status" value="1"/>
</dbReference>
<gene>
    <name evidence="2" type="ORF">KY290_017066</name>
</gene>
<evidence type="ECO:0000313" key="2">
    <source>
        <dbReference type="EMBL" id="KAH0760993.1"/>
    </source>
</evidence>
<dbReference type="InterPro" id="IPR036691">
    <property type="entry name" value="Endo/exonu/phosph_ase_sf"/>
</dbReference>
<dbReference type="InterPro" id="IPR005135">
    <property type="entry name" value="Endo/exonuclease/phosphatase"/>
</dbReference>
<evidence type="ECO:0000313" key="3">
    <source>
        <dbReference type="Proteomes" id="UP000826656"/>
    </source>
</evidence>
<keyword evidence="3" id="KW-1185">Reference proteome</keyword>
<name>A0ABQ7VB53_SOLTU</name>
<feature type="domain" description="Endonuclease/exonuclease/phosphatase" evidence="1">
    <location>
        <begin position="42"/>
        <end position="171"/>
    </location>
</feature>
<accession>A0ABQ7VB53</accession>
<comment type="caution">
    <text evidence="2">The sequence shown here is derived from an EMBL/GenBank/DDBJ whole genome shotgun (WGS) entry which is preliminary data.</text>
</comment>
<proteinExistence type="predicted"/>
<organism evidence="2 3">
    <name type="scientific">Solanum tuberosum</name>
    <name type="common">Potato</name>
    <dbReference type="NCBI Taxonomy" id="4113"/>
    <lineage>
        <taxon>Eukaryota</taxon>
        <taxon>Viridiplantae</taxon>
        <taxon>Streptophyta</taxon>
        <taxon>Embryophyta</taxon>
        <taxon>Tracheophyta</taxon>
        <taxon>Spermatophyta</taxon>
        <taxon>Magnoliopsida</taxon>
        <taxon>eudicotyledons</taxon>
        <taxon>Gunneridae</taxon>
        <taxon>Pentapetalae</taxon>
        <taxon>asterids</taxon>
        <taxon>lamiids</taxon>
        <taxon>Solanales</taxon>
        <taxon>Solanaceae</taxon>
        <taxon>Solanoideae</taxon>
        <taxon>Solaneae</taxon>
        <taxon>Solanum</taxon>
    </lineage>
</organism>
<dbReference type="Gene3D" id="3.60.10.10">
    <property type="entry name" value="Endonuclease/exonuclease/phosphatase"/>
    <property type="match status" value="1"/>
</dbReference>
<protein>
    <recommendedName>
        <fullName evidence="1">Endonuclease/exonuclease/phosphatase domain-containing protein</fullName>
    </recommendedName>
</protein>
<dbReference type="EMBL" id="JAIVGD010000013">
    <property type="protein sequence ID" value="KAH0760993.1"/>
    <property type="molecule type" value="Genomic_DNA"/>
</dbReference>
<dbReference type="PANTHER" id="PTHR33710">
    <property type="entry name" value="BNAC02G09200D PROTEIN"/>
    <property type="match status" value="1"/>
</dbReference>